<dbReference type="RefSeq" id="WP_183635893.1">
    <property type="nucleotide sequence ID" value="NZ_BAABLE010000005.1"/>
</dbReference>
<gene>
    <name evidence="2" type="ORF">GGR36_003332</name>
</gene>
<proteinExistence type="predicted"/>
<feature type="region of interest" description="Disordered" evidence="1">
    <location>
        <begin position="99"/>
        <end position="131"/>
    </location>
</feature>
<sequence length="131" mass="13692">MRVFIALFLLTAAAVTGLFALMHGDPRPQLKAAVERATPPIPALPDPAGVVQVEPAQPPGAGIHKCVKRGQVVYTDQPCPKDHDQRALDPERSRIVTLPATKPAAPAGQNVAKPASGGLDIAEDGSVRRAP</sequence>
<evidence type="ECO:0000313" key="3">
    <source>
        <dbReference type="Proteomes" id="UP000561045"/>
    </source>
</evidence>
<evidence type="ECO:0000256" key="1">
    <source>
        <dbReference type="SAM" id="MobiDB-lite"/>
    </source>
</evidence>
<accession>A0A840BT48</accession>
<dbReference type="Proteomes" id="UP000561045">
    <property type="component" value="Unassembled WGS sequence"/>
</dbReference>
<comment type="caution">
    <text evidence="2">The sequence shown here is derived from an EMBL/GenBank/DDBJ whole genome shotgun (WGS) entry which is preliminary data.</text>
</comment>
<evidence type="ECO:0000313" key="2">
    <source>
        <dbReference type="EMBL" id="MBB4013986.1"/>
    </source>
</evidence>
<keyword evidence="3" id="KW-1185">Reference proteome</keyword>
<organism evidence="2 3">
    <name type="scientific">Niveibacterium umoris</name>
    <dbReference type="NCBI Taxonomy" id="1193620"/>
    <lineage>
        <taxon>Bacteria</taxon>
        <taxon>Pseudomonadati</taxon>
        <taxon>Pseudomonadota</taxon>
        <taxon>Betaproteobacteria</taxon>
        <taxon>Rhodocyclales</taxon>
        <taxon>Rhodocyclaceae</taxon>
        <taxon>Niveibacterium</taxon>
    </lineage>
</organism>
<dbReference type="AlphaFoldDB" id="A0A840BT48"/>
<dbReference type="EMBL" id="JACIET010000002">
    <property type="protein sequence ID" value="MBB4013986.1"/>
    <property type="molecule type" value="Genomic_DNA"/>
</dbReference>
<reference evidence="2 3" key="1">
    <citation type="submission" date="2020-08" db="EMBL/GenBank/DDBJ databases">
        <title>Genomic Encyclopedia of Type Strains, Phase IV (KMG-IV): sequencing the most valuable type-strain genomes for metagenomic binning, comparative biology and taxonomic classification.</title>
        <authorList>
            <person name="Goeker M."/>
        </authorList>
    </citation>
    <scope>NUCLEOTIDE SEQUENCE [LARGE SCALE GENOMIC DNA]</scope>
    <source>
        <strain evidence="2 3">DSM 106739</strain>
    </source>
</reference>
<protein>
    <recommendedName>
        <fullName evidence="4">DUF4124 domain-containing protein</fullName>
    </recommendedName>
</protein>
<evidence type="ECO:0008006" key="4">
    <source>
        <dbReference type="Google" id="ProtNLM"/>
    </source>
</evidence>
<name>A0A840BT48_9RHOO</name>